<evidence type="ECO:0000256" key="7">
    <source>
        <dbReference type="RuleBase" id="RU363032"/>
    </source>
</evidence>
<dbReference type="Gene3D" id="1.10.3720.10">
    <property type="entry name" value="MetI-like"/>
    <property type="match status" value="1"/>
</dbReference>
<dbReference type="RefSeq" id="WP_052119290.1">
    <property type="nucleotide sequence ID" value="NZ_JDUV01000025.1"/>
</dbReference>
<reference evidence="9 10" key="1">
    <citation type="submission" date="2014-03" db="EMBL/GenBank/DDBJ databases">
        <title>Genomics of Bifidobacteria.</title>
        <authorList>
            <person name="Ventura M."/>
            <person name="Milani C."/>
            <person name="Lugli G.A."/>
        </authorList>
    </citation>
    <scope>NUCLEOTIDE SEQUENCE [LARGE SCALE GENOMIC DNA]</scope>
    <source>
        <strain evidence="9 10">DSM 23973</strain>
    </source>
</reference>
<dbReference type="EMBL" id="JGYS01000009">
    <property type="protein sequence ID" value="KFI54229.1"/>
    <property type="molecule type" value="Genomic_DNA"/>
</dbReference>
<keyword evidence="4 7" id="KW-0812">Transmembrane</keyword>
<dbReference type="InterPro" id="IPR000515">
    <property type="entry name" value="MetI-like"/>
</dbReference>
<dbReference type="eggNOG" id="COG1175">
    <property type="taxonomic scope" value="Bacteria"/>
</dbReference>
<evidence type="ECO:0000256" key="1">
    <source>
        <dbReference type="ARBA" id="ARBA00004651"/>
    </source>
</evidence>
<dbReference type="InterPro" id="IPR051393">
    <property type="entry name" value="ABC_transporter_permease"/>
</dbReference>
<evidence type="ECO:0000256" key="3">
    <source>
        <dbReference type="ARBA" id="ARBA00022475"/>
    </source>
</evidence>
<evidence type="ECO:0000313" key="9">
    <source>
        <dbReference type="EMBL" id="KFI54229.1"/>
    </source>
</evidence>
<feature type="domain" description="ABC transmembrane type-1" evidence="8">
    <location>
        <begin position="97"/>
        <end position="304"/>
    </location>
</feature>
<feature type="transmembrane region" description="Helical" evidence="7">
    <location>
        <begin position="175"/>
        <end position="195"/>
    </location>
</feature>
<evidence type="ECO:0000313" key="10">
    <source>
        <dbReference type="Proteomes" id="UP000029072"/>
    </source>
</evidence>
<name>A0A087A629_9BIFI</name>
<feature type="transmembrane region" description="Helical" evidence="7">
    <location>
        <begin position="285"/>
        <end position="307"/>
    </location>
</feature>
<comment type="caution">
    <text evidence="9">The sequence shown here is derived from an EMBL/GenBank/DDBJ whole genome shotgun (WGS) entry which is preliminary data.</text>
</comment>
<sequence>MSGNTEEDSTSAGTQTVVRENKHVPWRILQAFTGSTFTWPFVAGFLFFVIAPIVISFRVVLYNKQKSGLGLGEAKETFVGLANIVKAVQDATFWTGLGRVALYAVIMVPLTQFLSMVMALLIDSVKAKTAGKFRILLLLPYMTPGIVSTIVWIYLYSPSTSPFKWTGINFFDSSMVWFSMGQMAVWAGLGFNMLIMYGSLQSIPHEIIEAARIDGASELRIAFSIKVPFMVSSVTFTTLFGIIGTLQLFNEPYFFRSISPQTITKDFTPAMQIYNEAFMVGNINYATALSLLLALVLCVASIILYIAQGKVNRA</sequence>
<accession>A0A087A629</accession>
<evidence type="ECO:0000256" key="5">
    <source>
        <dbReference type="ARBA" id="ARBA00022989"/>
    </source>
</evidence>
<evidence type="ECO:0000256" key="4">
    <source>
        <dbReference type="ARBA" id="ARBA00022692"/>
    </source>
</evidence>
<dbReference type="AlphaFoldDB" id="A0A087A629"/>
<keyword evidence="6 7" id="KW-0472">Membrane</keyword>
<evidence type="ECO:0000256" key="2">
    <source>
        <dbReference type="ARBA" id="ARBA00022448"/>
    </source>
</evidence>
<feature type="transmembrane region" description="Helical" evidence="7">
    <location>
        <begin position="100"/>
        <end position="121"/>
    </location>
</feature>
<proteinExistence type="inferred from homology"/>
<keyword evidence="3" id="KW-1003">Cell membrane</keyword>
<feature type="transmembrane region" description="Helical" evidence="7">
    <location>
        <begin position="133"/>
        <end position="155"/>
    </location>
</feature>
<keyword evidence="5 7" id="KW-1133">Transmembrane helix</keyword>
<dbReference type="SUPFAM" id="SSF161098">
    <property type="entry name" value="MetI-like"/>
    <property type="match status" value="1"/>
</dbReference>
<dbReference type="PROSITE" id="PS50928">
    <property type="entry name" value="ABC_TM1"/>
    <property type="match status" value="1"/>
</dbReference>
<gene>
    <name evidence="9" type="ORF">BCAL_1621</name>
</gene>
<dbReference type="CDD" id="cd06261">
    <property type="entry name" value="TM_PBP2"/>
    <property type="match status" value="1"/>
</dbReference>
<keyword evidence="2 7" id="KW-0813">Transport</keyword>
<organism evidence="9 10">
    <name type="scientific">Bifidobacterium callitrichos DSM 23973</name>
    <dbReference type="NCBI Taxonomy" id="1437609"/>
    <lineage>
        <taxon>Bacteria</taxon>
        <taxon>Bacillati</taxon>
        <taxon>Actinomycetota</taxon>
        <taxon>Actinomycetes</taxon>
        <taxon>Bifidobacteriales</taxon>
        <taxon>Bifidobacteriaceae</taxon>
        <taxon>Bifidobacterium</taxon>
    </lineage>
</organism>
<feature type="transmembrane region" description="Helical" evidence="7">
    <location>
        <begin position="37"/>
        <end position="61"/>
    </location>
</feature>
<dbReference type="STRING" id="1437609.BCAL_1621"/>
<feature type="transmembrane region" description="Helical" evidence="7">
    <location>
        <begin position="227"/>
        <end position="249"/>
    </location>
</feature>
<dbReference type="GO" id="GO:0055085">
    <property type="term" value="P:transmembrane transport"/>
    <property type="evidence" value="ECO:0007669"/>
    <property type="project" value="InterPro"/>
</dbReference>
<comment type="similarity">
    <text evidence="7">Belongs to the binding-protein-dependent transport system permease family.</text>
</comment>
<dbReference type="PANTHER" id="PTHR30193:SF41">
    <property type="entry name" value="DIACETYLCHITOBIOSE UPTAKE SYSTEM PERMEASE PROTEIN NGCF"/>
    <property type="match status" value="1"/>
</dbReference>
<dbReference type="GO" id="GO:0005886">
    <property type="term" value="C:plasma membrane"/>
    <property type="evidence" value="ECO:0007669"/>
    <property type="project" value="UniProtKB-SubCell"/>
</dbReference>
<dbReference type="PANTHER" id="PTHR30193">
    <property type="entry name" value="ABC TRANSPORTER PERMEASE PROTEIN"/>
    <property type="match status" value="1"/>
</dbReference>
<evidence type="ECO:0000256" key="6">
    <source>
        <dbReference type="ARBA" id="ARBA00023136"/>
    </source>
</evidence>
<evidence type="ECO:0000259" key="8">
    <source>
        <dbReference type="PROSITE" id="PS50928"/>
    </source>
</evidence>
<comment type="subcellular location">
    <subcellularLocation>
        <location evidence="1 7">Cell membrane</location>
        <topology evidence="1 7">Multi-pass membrane protein</topology>
    </subcellularLocation>
</comment>
<dbReference type="OrthoDB" id="3210259at2"/>
<dbReference type="Proteomes" id="UP000029072">
    <property type="component" value="Unassembled WGS sequence"/>
</dbReference>
<dbReference type="InterPro" id="IPR035906">
    <property type="entry name" value="MetI-like_sf"/>
</dbReference>
<protein>
    <submittedName>
        <fullName evidence="9">Putative integral membrane transport protein</fullName>
    </submittedName>
</protein>
<dbReference type="Pfam" id="PF00528">
    <property type="entry name" value="BPD_transp_1"/>
    <property type="match status" value="1"/>
</dbReference>